<dbReference type="Proteomes" id="UP000054653">
    <property type="component" value="Unassembled WGS sequence"/>
</dbReference>
<protein>
    <submittedName>
        <fullName evidence="1">Uncharacterized protein</fullName>
    </submittedName>
</protein>
<reference evidence="1 2" key="1">
    <citation type="submission" date="2015-01" db="EMBL/GenBank/DDBJ databases">
        <title>Evolution of Trichinella species and genotypes.</title>
        <authorList>
            <person name="Korhonen P.K."/>
            <person name="Edoardo P."/>
            <person name="Giuseppe L.R."/>
            <person name="Gasser R.B."/>
        </authorList>
    </citation>
    <scope>NUCLEOTIDE SEQUENCE [LARGE SCALE GENOMIC DNA]</scope>
    <source>
        <strain evidence="1">ISS120</strain>
    </source>
</reference>
<comment type="caution">
    <text evidence="1">The sequence shown here is derived from an EMBL/GenBank/DDBJ whole genome shotgun (WGS) entry which is preliminary data.</text>
</comment>
<evidence type="ECO:0000313" key="1">
    <source>
        <dbReference type="EMBL" id="KRY21940.1"/>
    </source>
</evidence>
<proteinExistence type="predicted"/>
<name>A0A0V1AB95_TRIBR</name>
<dbReference type="EMBL" id="JYDI01003435">
    <property type="protein sequence ID" value="KRY21940.1"/>
    <property type="molecule type" value="Genomic_DNA"/>
</dbReference>
<accession>A0A0V1AB95</accession>
<sequence length="39" mass="4295">MGAFQAQRLCPCTMARKTDADIQGFNEICSSLKVSQMVD</sequence>
<gene>
    <name evidence="1" type="ORF">T03_3263</name>
</gene>
<evidence type="ECO:0000313" key="2">
    <source>
        <dbReference type="Proteomes" id="UP000054653"/>
    </source>
</evidence>
<keyword evidence="2" id="KW-1185">Reference proteome</keyword>
<dbReference type="AlphaFoldDB" id="A0A0V1AB95"/>
<organism evidence="1 2">
    <name type="scientific">Trichinella britovi</name>
    <name type="common">Parasitic roundworm</name>
    <dbReference type="NCBI Taxonomy" id="45882"/>
    <lineage>
        <taxon>Eukaryota</taxon>
        <taxon>Metazoa</taxon>
        <taxon>Ecdysozoa</taxon>
        <taxon>Nematoda</taxon>
        <taxon>Enoplea</taxon>
        <taxon>Dorylaimia</taxon>
        <taxon>Trichinellida</taxon>
        <taxon>Trichinellidae</taxon>
        <taxon>Trichinella</taxon>
    </lineage>
</organism>